<sequence length="113" mass="11636">MTGSLFAVIGTVLLGAAGSVGVMAVKKAAAQEGLGPDEVQFVRCADVRQEFTHAPHPAQVSRPVWVLTRSAGGTSDAFCGGGDGEQTVPGLGTEEPDWLVRRPGVVGLPRLLV</sequence>
<dbReference type="EMBL" id="CP011371">
    <property type="protein sequence ID" value="AKJ30288.1"/>
    <property type="molecule type" value="Genomic_DNA"/>
</dbReference>
<feature type="region of interest" description="Disordered" evidence="1">
    <location>
        <begin position="76"/>
        <end position="95"/>
    </location>
</feature>
<dbReference type="RefSeq" id="WP_047195689.1">
    <property type="nucleotide sequence ID" value="NZ_CP011371.1"/>
</dbReference>
<dbReference type="KEGG" id="pbh:AAW51_3597"/>
<reference evidence="2 3" key="1">
    <citation type="submission" date="2015-05" db="EMBL/GenBank/DDBJ databases">
        <authorList>
            <person name="Tang B."/>
            <person name="Yu Y."/>
        </authorList>
    </citation>
    <scope>NUCLEOTIDE SEQUENCE [LARGE SCALE GENOMIC DNA]</scope>
    <source>
        <strain evidence="2 3">DSM 7029</strain>
    </source>
</reference>
<dbReference type="AlphaFoldDB" id="A0A0G3BQQ4"/>
<organism evidence="2 3">
    <name type="scientific">Caldimonas brevitalea</name>
    <dbReference type="NCBI Taxonomy" id="413882"/>
    <lineage>
        <taxon>Bacteria</taxon>
        <taxon>Pseudomonadati</taxon>
        <taxon>Pseudomonadota</taxon>
        <taxon>Betaproteobacteria</taxon>
        <taxon>Burkholderiales</taxon>
        <taxon>Sphaerotilaceae</taxon>
        <taxon>Caldimonas</taxon>
    </lineage>
</organism>
<keyword evidence="3" id="KW-1185">Reference proteome</keyword>
<evidence type="ECO:0000313" key="3">
    <source>
        <dbReference type="Proteomes" id="UP000035352"/>
    </source>
</evidence>
<evidence type="ECO:0000313" key="2">
    <source>
        <dbReference type="EMBL" id="AKJ30288.1"/>
    </source>
</evidence>
<proteinExistence type="predicted"/>
<dbReference type="Proteomes" id="UP000035352">
    <property type="component" value="Chromosome"/>
</dbReference>
<protein>
    <submittedName>
        <fullName evidence="2">Uncharacterized protein</fullName>
    </submittedName>
</protein>
<accession>A0A0G3BQQ4</accession>
<dbReference type="STRING" id="413882.AAW51_3597"/>
<name>A0A0G3BQQ4_9BURK</name>
<evidence type="ECO:0000256" key="1">
    <source>
        <dbReference type="SAM" id="MobiDB-lite"/>
    </source>
</evidence>
<gene>
    <name evidence="2" type="ORF">AAW51_3597</name>
</gene>